<evidence type="ECO:0000313" key="10">
    <source>
        <dbReference type="EMBL" id="KGE86097.1"/>
    </source>
</evidence>
<proteinExistence type="predicted"/>
<keyword evidence="5" id="KW-0067">ATP-binding</keyword>
<dbReference type="InterPro" id="IPR027417">
    <property type="entry name" value="P-loop_NTPase"/>
</dbReference>
<dbReference type="GO" id="GO:0006281">
    <property type="term" value="P:DNA repair"/>
    <property type="evidence" value="ECO:0007669"/>
    <property type="project" value="InterPro"/>
</dbReference>
<dbReference type="GO" id="GO:0000723">
    <property type="term" value="P:telomere maintenance"/>
    <property type="evidence" value="ECO:0007669"/>
    <property type="project" value="InterPro"/>
</dbReference>
<dbReference type="InterPro" id="IPR049163">
    <property type="entry name" value="Pif1-like_2B_dom"/>
</dbReference>
<accession>A0A098S4H4</accession>
<keyword evidence="1" id="KW-0547">Nucleotide-binding</keyword>
<dbReference type="EMBL" id="JPOS01000082">
    <property type="protein sequence ID" value="KGE86097.1"/>
    <property type="molecule type" value="Genomic_DNA"/>
</dbReference>
<keyword evidence="3" id="KW-0378">Hydrolase</keyword>
<organism evidence="10 11">
    <name type="scientific">Phaeodactylibacter xiamenensis</name>
    <dbReference type="NCBI Taxonomy" id="1524460"/>
    <lineage>
        <taxon>Bacteria</taxon>
        <taxon>Pseudomonadati</taxon>
        <taxon>Bacteroidota</taxon>
        <taxon>Saprospiria</taxon>
        <taxon>Saprospirales</taxon>
        <taxon>Haliscomenobacteraceae</taxon>
        <taxon>Phaeodactylibacter</taxon>
    </lineage>
</organism>
<sequence length="433" mass="49846">MAFEKAPLELSGDFKAALHIIENEGRNVFITGRAGTGKSTLLQLFRNTTRKKTAVLAPTGIAALNVGGQTIHSFFGFPPKPLSRQDLKKRRNRRLYTRLEVLVIDEISMVRADMLDNIDWFLRINREVPAPFGGLQVVFFGDMFQLPPVIANDIEAMRFQLEYDSPYFFSAQVFQDSTFFLEMMELNKVYRQENRNFLRLLESVRLNRLDYDDLEDLNSRHLPQFEPEDFYVTLSARNATVDRINQRELSRIPLEEKTYVATISGQFNPRLYPTNPALKLKLGAQVMFIKNDPDKRFVNGTIGKVIKLDKKTVTVQIEQADGTPTQLEVEPMEWEVVKYKPSDKDPSRIDTETLGNFTQLPLRLAWAITIHKSQGKTFDKVIIDLGRGAFEHGQTYVALSRCRSLEGIVLKTPLRMQDILIDERVVQFYETHF</sequence>
<keyword evidence="4" id="KW-0347">Helicase</keyword>
<evidence type="ECO:0000256" key="8">
    <source>
        <dbReference type="ARBA" id="ARBA00023235"/>
    </source>
</evidence>
<comment type="caution">
    <text evidence="10">The sequence shown here is derived from an EMBL/GenBank/DDBJ whole genome shotgun (WGS) entry which is preliminary data.</text>
</comment>
<evidence type="ECO:0000256" key="1">
    <source>
        <dbReference type="ARBA" id="ARBA00022741"/>
    </source>
</evidence>
<evidence type="ECO:0000256" key="2">
    <source>
        <dbReference type="ARBA" id="ARBA00022763"/>
    </source>
</evidence>
<dbReference type="OrthoDB" id="9763659at2"/>
<evidence type="ECO:0000256" key="4">
    <source>
        <dbReference type="ARBA" id="ARBA00022806"/>
    </source>
</evidence>
<evidence type="ECO:0000256" key="7">
    <source>
        <dbReference type="ARBA" id="ARBA00023204"/>
    </source>
</evidence>
<dbReference type="AlphaFoldDB" id="A0A098S4H4"/>
<keyword evidence="7" id="KW-0234">DNA repair</keyword>
<evidence type="ECO:0000256" key="5">
    <source>
        <dbReference type="ARBA" id="ARBA00022840"/>
    </source>
</evidence>
<keyword evidence="8" id="KW-0413">Isomerase</keyword>
<dbReference type="Pfam" id="PF05970">
    <property type="entry name" value="PIF1"/>
    <property type="match status" value="1"/>
</dbReference>
<dbReference type="InterPro" id="IPR003593">
    <property type="entry name" value="AAA+_ATPase"/>
</dbReference>
<dbReference type="Pfam" id="PF21530">
    <property type="entry name" value="Pif1_2B_dom"/>
    <property type="match status" value="1"/>
</dbReference>
<name>A0A098S4H4_9BACT</name>
<keyword evidence="11" id="KW-1185">Reference proteome</keyword>
<dbReference type="STRING" id="1524460.IX84_23450"/>
<dbReference type="Proteomes" id="UP000029736">
    <property type="component" value="Unassembled WGS sequence"/>
</dbReference>
<evidence type="ECO:0000259" key="9">
    <source>
        <dbReference type="SMART" id="SM00382"/>
    </source>
</evidence>
<dbReference type="FunFam" id="3.40.50.300:FF:001498">
    <property type="entry name" value="ATP-dependent DNA helicase"/>
    <property type="match status" value="1"/>
</dbReference>
<dbReference type="PANTHER" id="PTHR47642:SF5">
    <property type="entry name" value="ATP-DEPENDENT DNA HELICASE"/>
    <property type="match status" value="1"/>
</dbReference>
<keyword evidence="2" id="KW-0227">DNA damage</keyword>
<dbReference type="PANTHER" id="PTHR47642">
    <property type="entry name" value="ATP-DEPENDENT DNA HELICASE"/>
    <property type="match status" value="1"/>
</dbReference>
<dbReference type="CDD" id="cd18037">
    <property type="entry name" value="DEXSc_Pif1_like"/>
    <property type="match status" value="1"/>
</dbReference>
<dbReference type="InterPro" id="IPR051055">
    <property type="entry name" value="PIF1_helicase"/>
</dbReference>
<keyword evidence="6" id="KW-0238">DNA-binding</keyword>
<feature type="domain" description="AAA+ ATPase" evidence="9">
    <location>
        <begin position="24"/>
        <end position="312"/>
    </location>
</feature>
<dbReference type="CDD" id="cd18809">
    <property type="entry name" value="SF1_C_RecD"/>
    <property type="match status" value="1"/>
</dbReference>
<evidence type="ECO:0000313" key="11">
    <source>
        <dbReference type="Proteomes" id="UP000029736"/>
    </source>
</evidence>
<reference evidence="10 11" key="1">
    <citation type="journal article" date="2014" name="Int. J. Syst. Evol. Microbiol.">
        <title>Phaeodactylibacter xiamenensis gen. nov., sp. nov., a member of the family Saprospiraceae isolated from the marine alga Phaeodactylum tricornutum.</title>
        <authorList>
            <person name="Chen Z.Jr."/>
            <person name="Lei X."/>
            <person name="Lai Q."/>
            <person name="Li Y."/>
            <person name="Zhang B."/>
            <person name="Zhang J."/>
            <person name="Zhang H."/>
            <person name="Yang L."/>
            <person name="Zheng W."/>
            <person name="Tian Y."/>
            <person name="Yu Z."/>
            <person name="Xu H.Jr."/>
            <person name="Zheng T."/>
        </authorList>
    </citation>
    <scope>NUCLEOTIDE SEQUENCE [LARGE SCALE GENOMIC DNA]</scope>
    <source>
        <strain evidence="10 11">KD52</strain>
    </source>
</reference>
<dbReference type="GO" id="GO:0003678">
    <property type="term" value="F:DNA helicase activity"/>
    <property type="evidence" value="ECO:0007669"/>
    <property type="project" value="InterPro"/>
</dbReference>
<gene>
    <name evidence="10" type="ORF">IX84_23450</name>
</gene>
<dbReference type="InterPro" id="IPR010285">
    <property type="entry name" value="DNA_helicase_pif1-like_DEAD"/>
</dbReference>
<protein>
    <submittedName>
        <fullName evidence="10">ATPase AAA</fullName>
    </submittedName>
</protein>
<dbReference type="RefSeq" id="WP_044226139.1">
    <property type="nucleotide sequence ID" value="NZ_JBKAGJ010000002.1"/>
</dbReference>
<evidence type="ECO:0000256" key="3">
    <source>
        <dbReference type="ARBA" id="ARBA00022801"/>
    </source>
</evidence>
<evidence type="ECO:0000256" key="6">
    <source>
        <dbReference type="ARBA" id="ARBA00023125"/>
    </source>
</evidence>
<dbReference type="SUPFAM" id="SSF52540">
    <property type="entry name" value="P-loop containing nucleoside triphosphate hydrolases"/>
    <property type="match status" value="2"/>
</dbReference>
<dbReference type="SMART" id="SM00382">
    <property type="entry name" value="AAA"/>
    <property type="match status" value="1"/>
</dbReference>
<dbReference type="Gene3D" id="3.40.50.300">
    <property type="entry name" value="P-loop containing nucleotide triphosphate hydrolases"/>
    <property type="match status" value="2"/>
</dbReference>
<dbReference type="Gene3D" id="2.30.30.940">
    <property type="match status" value="1"/>
</dbReference>